<dbReference type="EMBL" id="GBRH01171089">
    <property type="protein sequence ID" value="JAE26807.1"/>
    <property type="molecule type" value="Transcribed_RNA"/>
</dbReference>
<sequence length="36" mass="3958">MSYLLCCSYNGLLGHLMSVNSDPLDLVVYKVSLLPV</sequence>
<evidence type="ECO:0000313" key="1">
    <source>
        <dbReference type="EMBL" id="JAE26807.1"/>
    </source>
</evidence>
<accession>A0A0A9GQS4</accession>
<reference evidence="1" key="2">
    <citation type="journal article" date="2015" name="Data Brief">
        <title>Shoot transcriptome of the giant reed, Arundo donax.</title>
        <authorList>
            <person name="Barrero R.A."/>
            <person name="Guerrero F.D."/>
            <person name="Moolhuijzen P."/>
            <person name="Goolsby J.A."/>
            <person name="Tidwell J."/>
            <person name="Bellgard S.E."/>
            <person name="Bellgard M.I."/>
        </authorList>
    </citation>
    <scope>NUCLEOTIDE SEQUENCE</scope>
    <source>
        <tissue evidence="1">Shoot tissue taken approximately 20 cm above the soil surface</tissue>
    </source>
</reference>
<dbReference type="AlphaFoldDB" id="A0A0A9GQS4"/>
<proteinExistence type="predicted"/>
<organism evidence="1">
    <name type="scientific">Arundo donax</name>
    <name type="common">Giant reed</name>
    <name type="synonym">Donax arundinaceus</name>
    <dbReference type="NCBI Taxonomy" id="35708"/>
    <lineage>
        <taxon>Eukaryota</taxon>
        <taxon>Viridiplantae</taxon>
        <taxon>Streptophyta</taxon>
        <taxon>Embryophyta</taxon>
        <taxon>Tracheophyta</taxon>
        <taxon>Spermatophyta</taxon>
        <taxon>Magnoliopsida</taxon>
        <taxon>Liliopsida</taxon>
        <taxon>Poales</taxon>
        <taxon>Poaceae</taxon>
        <taxon>PACMAD clade</taxon>
        <taxon>Arundinoideae</taxon>
        <taxon>Arundineae</taxon>
        <taxon>Arundo</taxon>
    </lineage>
</organism>
<protein>
    <submittedName>
        <fullName evidence="1">Uncharacterized protein</fullName>
    </submittedName>
</protein>
<reference evidence="1" key="1">
    <citation type="submission" date="2014-09" db="EMBL/GenBank/DDBJ databases">
        <authorList>
            <person name="Magalhaes I.L.F."/>
            <person name="Oliveira U."/>
            <person name="Santos F.R."/>
            <person name="Vidigal T.H.D.A."/>
            <person name="Brescovit A.D."/>
            <person name="Santos A.J."/>
        </authorList>
    </citation>
    <scope>NUCLEOTIDE SEQUENCE</scope>
    <source>
        <tissue evidence="1">Shoot tissue taken approximately 20 cm above the soil surface</tissue>
    </source>
</reference>
<name>A0A0A9GQS4_ARUDO</name>